<organism evidence="6 7">
    <name type="scientific">Actinoplanes sichuanensis</name>
    <dbReference type="NCBI Taxonomy" id="512349"/>
    <lineage>
        <taxon>Bacteria</taxon>
        <taxon>Bacillati</taxon>
        <taxon>Actinomycetota</taxon>
        <taxon>Actinomycetes</taxon>
        <taxon>Micromonosporales</taxon>
        <taxon>Micromonosporaceae</taxon>
        <taxon>Actinoplanes</taxon>
    </lineage>
</organism>
<dbReference type="InterPro" id="IPR000843">
    <property type="entry name" value="HTH_LacI"/>
</dbReference>
<name>A0ABW4AUG0_9ACTN</name>
<dbReference type="PANTHER" id="PTHR30146:SF95">
    <property type="entry name" value="RIBOSE OPERON REPRESSOR"/>
    <property type="match status" value="1"/>
</dbReference>
<keyword evidence="7" id="KW-1185">Reference proteome</keyword>
<dbReference type="CDD" id="cd06267">
    <property type="entry name" value="PBP1_LacI_sugar_binding-like"/>
    <property type="match status" value="1"/>
</dbReference>
<gene>
    <name evidence="6" type="ORF">ACFQ5G_53730</name>
</gene>
<dbReference type="Proteomes" id="UP001597183">
    <property type="component" value="Unassembled WGS sequence"/>
</dbReference>
<evidence type="ECO:0000256" key="1">
    <source>
        <dbReference type="ARBA" id="ARBA00022491"/>
    </source>
</evidence>
<dbReference type="Pfam" id="PF13377">
    <property type="entry name" value="Peripla_BP_3"/>
    <property type="match status" value="1"/>
</dbReference>
<keyword evidence="3 6" id="KW-0238">DNA-binding</keyword>
<dbReference type="Gene3D" id="3.40.50.2300">
    <property type="match status" value="2"/>
</dbReference>
<evidence type="ECO:0000256" key="2">
    <source>
        <dbReference type="ARBA" id="ARBA00023015"/>
    </source>
</evidence>
<keyword evidence="1" id="KW-0678">Repressor</keyword>
<evidence type="ECO:0000313" key="7">
    <source>
        <dbReference type="Proteomes" id="UP001597183"/>
    </source>
</evidence>
<reference evidence="7" key="1">
    <citation type="journal article" date="2019" name="Int. J. Syst. Evol. Microbiol.">
        <title>The Global Catalogue of Microorganisms (GCM) 10K type strain sequencing project: providing services to taxonomists for standard genome sequencing and annotation.</title>
        <authorList>
            <consortium name="The Broad Institute Genomics Platform"/>
            <consortium name="The Broad Institute Genome Sequencing Center for Infectious Disease"/>
            <person name="Wu L."/>
            <person name="Ma J."/>
        </authorList>
    </citation>
    <scope>NUCLEOTIDE SEQUENCE [LARGE SCALE GENOMIC DNA]</scope>
    <source>
        <strain evidence="7">CCM 7526</strain>
    </source>
</reference>
<dbReference type="Pfam" id="PF00356">
    <property type="entry name" value="LacI"/>
    <property type="match status" value="1"/>
</dbReference>
<dbReference type="PROSITE" id="PS00356">
    <property type="entry name" value="HTH_LACI_1"/>
    <property type="match status" value="1"/>
</dbReference>
<dbReference type="SUPFAM" id="SSF53822">
    <property type="entry name" value="Periplasmic binding protein-like I"/>
    <property type="match status" value="1"/>
</dbReference>
<dbReference type="SUPFAM" id="SSF47413">
    <property type="entry name" value="lambda repressor-like DNA-binding domains"/>
    <property type="match status" value="1"/>
</dbReference>
<comment type="caution">
    <text evidence="6">The sequence shown here is derived from an EMBL/GenBank/DDBJ whole genome shotgun (WGS) entry which is preliminary data.</text>
</comment>
<dbReference type="RefSeq" id="WP_317794154.1">
    <property type="nucleotide sequence ID" value="NZ_AP028461.1"/>
</dbReference>
<dbReference type="PANTHER" id="PTHR30146">
    <property type="entry name" value="LACI-RELATED TRANSCRIPTIONAL REPRESSOR"/>
    <property type="match status" value="1"/>
</dbReference>
<dbReference type="InterPro" id="IPR046335">
    <property type="entry name" value="LacI/GalR-like_sensor"/>
</dbReference>
<keyword evidence="2" id="KW-0805">Transcription regulation</keyword>
<dbReference type="InterPro" id="IPR028082">
    <property type="entry name" value="Peripla_BP_I"/>
</dbReference>
<dbReference type="EMBL" id="JBHTMK010000079">
    <property type="protein sequence ID" value="MFD1374249.1"/>
    <property type="molecule type" value="Genomic_DNA"/>
</dbReference>
<keyword evidence="4" id="KW-0804">Transcription</keyword>
<accession>A0ABW4AUG0</accession>
<dbReference type="PROSITE" id="PS50932">
    <property type="entry name" value="HTH_LACI_2"/>
    <property type="match status" value="1"/>
</dbReference>
<dbReference type="CDD" id="cd01392">
    <property type="entry name" value="HTH_LacI"/>
    <property type="match status" value="1"/>
</dbReference>
<dbReference type="GO" id="GO:0003677">
    <property type="term" value="F:DNA binding"/>
    <property type="evidence" value="ECO:0007669"/>
    <property type="project" value="UniProtKB-KW"/>
</dbReference>
<evidence type="ECO:0000256" key="4">
    <source>
        <dbReference type="ARBA" id="ARBA00023163"/>
    </source>
</evidence>
<feature type="domain" description="HTH lacI-type" evidence="5">
    <location>
        <begin position="6"/>
        <end position="60"/>
    </location>
</feature>
<sequence>MPTRRVTIREVAQAAGVSRQTVTRAINDMADISEETRQRVMKTVEELGYRPNRFAIELSRQRTLSVGLIIGTFRNPYYAQLADAFVNELQRRDWQLVVGTSERGEAEVIGSMASQVDAIVGYIDQSEDEIAATFRGMPIIRLEHRATTAGVHSVELDWRRGVTDLVTALRAKGARRFGMIDASPATPDPLGTPRRRYFEDAVSEQCTVVTEIQSIAGGADGIRKLLAQDPRIDTVLAFNDLMAMGAVQGAHTLGVDVPGAIRIVGIDGLSLGEAVSPQLTSLSLDSAAVAREAADILAQLFAGHAGTSGSIARAVTPVVVWRESA</sequence>
<evidence type="ECO:0000256" key="3">
    <source>
        <dbReference type="ARBA" id="ARBA00023125"/>
    </source>
</evidence>
<dbReference type="Gene3D" id="1.10.260.40">
    <property type="entry name" value="lambda repressor-like DNA-binding domains"/>
    <property type="match status" value="1"/>
</dbReference>
<dbReference type="InterPro" id="IPR010982">
    <property type="entry name" value="Lambda_DNA-bd_dom_sf"/>
</dbReference>
<proteinExistence type="predicted"/>
<dbReference type="SMART" id="SM00354">
    <property type="entry name" value="HTH_LACI"/>
    <property type="match status" value="1"/>
</dbReference>
<protein>
    <submittedName>
        <fullName evidence="6">LacI family DNA-binding transcriptional regulator</fullName>
    </submittedName>
</protein>
<evidence type="ECO:0000259" key="5">
    <source>
        <dbReference type="PROSITE" id="PS50932"/>
    </source>
</evidence>
<evidence type="ECO:0000313" key="6">
    <source>
        <dbReference type="EMBL" id="MFD1374249.1"/>
    </source>
</evidence>